<keyword evidence="10 15" id="KW-0234">DNA repair</keyword>
<reference evidence="19" key="1">
    <citation type="submission" date="2016-04" db="EMBL/GenBank/DDBJ databases">
        <title>The genome sequence project of a novel Fervidobacterium isolate from a hot spring in Thailand.</title>
        <authorList>
            <person name="Gonzalez J.M."/>
            <person name="Cuecas A."/>
            <person name="Kanoksilapatham W."/>
        </authorList>
    </citation>
    <scope>NUCLEOTIDE SEQUENCE [LARGE SCALE GENOMIC DNA]</scope>
    <source>
        <strain evidence="19">FC2004</strain>
    </source>
</reference>
<evidence type="ECO:0000256" key="12">
    <source>
        <dbReference type="ARBA" id="ARBA00034617"/>
    </source>
</evidence>
<evidence type="ECO:0000256" key="13">
    <source>
        <dbReference type="ARBA" id="ARBA00034808"/>
    </source>
</evidence>
<evidence type="ECO:0000256" key="11">
    <source>
        <dbReference type="ARBA" id="ARBA00023235"/>
    </source>
</evidence>
<evidence type="ECO:0000256" key="9">
    <source>
        <dbReference type="ARBA" id="ARBA00023172"/>
    </source>
</evidence>
<dbReference type="GO" id="GO:0043138">
    <property type="term" value="F:3'-5' DNA helicase activity"/>
    <property type="evidence" value="ECO:0007669"/>
    <property type="project" value="UniProtKB-EC"/>
</dbReference>
<organism evidence="18 19">
    <name type="scientific">Fervidobacterium thailandense</name>
    <dbReference type="NCBI Taxonomy" id="1008305"/>
    <lineage>
        <taxon>Bacteria</taxon>
        <taxon>Thermotogati</taxon>
        <taxon>Thermotogota</taxon>
        <taxon>Thermotogae</taxon>
        <taxon>Thermotogales</taxon>
        <taxon>Fervidobacteriaceae</taxon>
        <taxon>Fervidobacterium</taxon>
    </lineage>
</organism>
<dbReference type="RefSeq" id="WP_069292545.1">
    <property type="nucleotide sequence ID" value="NZ_CP140110.1"/>
</dbReference>
<dbReference type="Gene3D" id="3.40.50.300">
    <property type="entry name" value="P-loop containing nucleotide triphosphate hydrolases"/>
    <property type="match status" value="2"/>
</dbReference>
<dbReference type="InterPro" id="IPR001650">
    <property type="entry name" value="Helicase_C-like"/>
</dbReference>
<evidence type="ECO:0000256" key="10">
    <source>
        <dbReference type="ARBA" id="ARBA00023204"/>
    </source>
</evidence>
<dbReference type="SUPFAM" id="SSF69008">
    <property type="entry name" value="RecG, N-terminal domain"/>
    <property type="match status" value="1"/>
</dbReference>
<dbReference type="InterPro" id="IPR033454">
    <property type="entry name" value="RecG_wedge"/>
</dbReference>
<comment type="catalytic activity">
    <reaction evidence="14 15">
        <text>ATP + H2O = ADP + phosphate + H(+)</text>
        <dbReference type="Rhea" id="RHEA:13065"/>
        <dbReference type="ChEBI" id="CHEBI:15377"/>
        <dbReference type="ChEBI" id="CHEBI:15378"/>
        <dbReference type="ChEBI" id="CHEBI:30616"/>
        <dbReference type="ChEBI" id="CHEBI:43474"/>
        <dbReference type="ChEBI" id="CHEBI:456216"/>
        <dbReference type="EC" id="5.6.2.4"/>
    </reaction>
</comment>
<evidence type="ECO:0000256" key="5">
    <source>
        <dbReference type="ARBA" id="ARBA00022801"/>
    </source>
</evidence>
<gene>
    <name evidence="18" type="ORF">A4H02_02310</name>
</gene>
<keyword evidence="3 15" id="KW-0547">Nucleotide-binding</keyword>
<comment type="similarity">
    <text evidence="1 15">Belongs to the helicase family. RecG subfamily.</text>
</comment>
<dbReference type="PROSITE" id="PS51192">
    <property type="entry name" value="HELICASE_ATP_BIND_1"/>
    <property type="match status" value="1"/>
</dbReference>
<proteinExistence type="inferred from homology"/>
<dbReference type="SMART" id="SM00487">
    <property type="entry name" value="DEXDc"/>
    <property type="match status" value="1"/>
</dbReference>
<protein>
    <recommendedName>
        <fullName evidence="2 15">ATP-dependent DNA helicase RecG</fullName>
        <ecNumber evidence="13 15">5.6.2.4</ecNumber>
    </recommendedName>
</protein>
<evidence type="ECO:0000256" key="4">
    <source>
        <dbReference type="ARBA" id="ARBA00022763"/>
    </source>
</evidence>
<dbReference type="PANTHER" id="PTHR47964">
    <property type="entry name" value="ATP-DEPENDENT DNA HELICASE HOMOLOG RECG, CHLOROPLASTIC"/>
    <property type="match status" value="1"/>
</dbReference>
<dbReference type="AlphaFoldDB" id="A0A1E3G4A6"/>
<keyword evidence="8" id="KW-0238">DNA-binding</keyword>
<dbReference type="OrthoDB" id="9804325at2"/>
<dbReference type="PANTHER" id="PTHR47964:SF1">
    <property type="entry name" value="ATP-DEPENDENT DNA HELICASE HOMOLOG RECG, CHLOROPLASTIC"/>
    <property type="match status" value="1"/>
</dbReference>
<dbReference type="Pfam" id="PF19833">
    <property type="entry name" value="RecG_dom3_C"/>
    <property type="match status" value="1"/>
</dbReference>
<dbReference type="NCBIfam" id="NF008168">
    <property type="entry name" value="PRK10917.2-2"/>
    <property type="match status" value="1"/>
</dbReference>
<evidence type="ECO:0000259" key="17">
    <source>
        <dbReference type="PROSITE" id="PS51194"/>
    </source>
</evidence>
<dbReference type="NCBIfam" id="NF008165">
    <property type="entry name" value="PRK10917.1-3"/>
    <property type="match status" value="1"/>
</dbReference>
<dbReference type="InterPro" id="IPR014001">
    <property type="entry name" value="Helicase_ATP-bd"/>
</dbReference>
<dbReference type="InterPro" id="IPR004609">
    <property type="entry name" value="ATP-dep_DNA_helicase_RecG"/>
</dbReference>
<evidence type="ECO:0000313" key="18">
    <source>
        <dbReference type="EMBL" id="ODN31121.1"/>
    </source>
</evidence>
<keyword evidence="7 15" id="KW-0067">ATP-binding</keyword>
<dbReference type="Pfam" id="PF17191">
    <property type="entry name" value="RecG_wedge"/>
    <property type="match status" value="1"/>
</dbReference>
<dbReference type="Gene3D" id="1.20.120.630">
    <property type="entry name" value="RecG, N-terminal domain"/>
    <property type="match status" value="1"/>
</dbReference>
<evidence type="ECO:0000256" key="3">
    <source>
        <dbReference type="ARBA" id="ARBA00022741"/>
    </source>
</evidence>
<dbReference type="InterPro" id="IPR012340">
    <property type="entry name" value="NA-bd_OB-fold"/>
</dbReference>
<dbReference type="GO" id="GO:0016887">
    <property type="term" value="F:ATP hydrolysis activity"/>
    <property type="evidence" value="ECO:0007669"/>
    <property type="project" value="RHEA"/>
</dbReference>
<dbReference type="GO" id="GO:0006310">
    <property type="term" value="P:DNA recombination"/>
    <property type="evidence" value="ECO:0007669"/>
    <property type="project" value="UniProtKB-UniRule"/>
</dbReference>
<dbReference type="InterPro" id="IPR027417">
    <property type="entry name" value="P-loop_NTPase"/>
</dbReference>
<feature type="domain" description="Helicase C-terminal" evidence="17">
    <location>
        <begin position="551"/>
        <end position="717"/>
    </location>
</feature>
<dbReference type="NCBIfam" id="TIGR00643">
    <property type="entry name" value="recG"/>
    <property type="match status" value="1"/>
</dbReference>
<dbReference type="SMART" id="SM00490">
    <property type="entry name" value="HELICc"/>
    <property type="match status" value="2"/>
</dbReference>
<evidence type="ECO:0000256" key="1">
    <source>
        <dbReference type="ARBA" id="ARBA00007504"/>
    </source>
</evidence>
<dbReference type="EC" id="5.6.2.4" evidence="13 15"/>
<evidence type="ECO:0000313" key="19">
    <source>
        <dbReference type="Proteomes" id="UP000094570"/>
    </source>
</evidence>
<dbReference type="PROSITE" id="PS51194">
    <property type="entry name" value="HELICASE_CTER"/>
    <property type="match status" value="1"/>
</dbReference>
<keyword evidence="19" id="KW-1185">Reference proteome</keyword>
<dbReference type="EMBL" id="LWAF01000002">
    <property type="protein sequence ID" value="ODN31121.1"/>
    <property type="molecule type" value="Genomic_DNA"/>
</dbReference>
<dbReference type="InterPro" id="IPR028993">
    <property type="entry name" value="RecG_N"/>
</dbReference>
<keyword evidence="11" id="KW-0413">Isomerase</keyword>
<accession>A0A1E3G4A6</accession>
<evidence type="ECO:0000256" key="2">
    <source>
        <dbReference type="ARBA" id="ARBA00017846"/>
    </source>
</evidence>
<feature type="domain" description="Helicase ATP-binding" evidence="16">
    <location>
        <begin position="371"/>
        <end position="532"/>
    </location>
</feature>
<evidence type="ECO:0000259" key="16">
    <source>
        <dbReference type="PROSITE" id="PS51192"/>
    </source>
</evidence>
<dbReference type="GO" id="GO:0005524">
    <property type="term" value="F:ATP binding"/>
    <property type="evidence" value="ECO:0007669"/>
    <property type="project" value="UniProtKB-KW"/>
</dbReference>
<evidence type="ECO:0000256" key="14">
    <source>
        <dbReference type="ARBA" id="ARBA00048988"/>
    </source>
</evidence>
<dbReference type="Pfam" id="PF17190">
    <property type="entry name" value="RecG_N"/>
    <property type="match status" value="1"/>
</dbReference>
<keyword evidence="9 15" id="KW-0233">DNA recombination</keyword>
<keyword evidence="6 15" id="KW-0347">Helicase</keyword>
<dbReference type="GO" id="GO:0003677">
    <property type="term" value="F:DNA binding"/>
    <property type="evidence" value="ECO:0007669"/>
    <property type="project" value="UniProtKB-KW"/>
</dbReference>
<dbReference type="CDD" id="cd17992">
    <property type="entry name" value="DEXHc_RecG"/>
    <property type="match status" value="1"/>
</dbReference>
<dbReference type="SUPFAM" id="SSF50249">
    <property type="entry name" value="Nucleic acid-binding proteins"/>
    <property type="match status" value="1"/>
</dbReference>
<keyword evidence="5 15" id="KW-0378">Hydrolase</keyword>
<dbReference type="Proteomes" id="UP000094570">
    <property type="component" value="Unassembled WGS sequence"/>
</dbReference>
<comment type="caution">
    <text evidence="18">The sequence shown here is derived from an EMBL/GenBank/DDBJ whole genome shotgun (WGS) entry which is preliminary data.</text>
</comment>
<dbReference type="GO" id="GO:0006281">
    <property type="term" value="P:DNA repair"/>
    <property type="evidence" value="ECO:0007669"/>
    <property type="project" value="UniProtKB-UniRule"/>
</dbReference>
<dbReference type="InterPro" id="IPR036845">
    <property type="entry name" value="RecG_N_sf"/>
</dbReference>
<evidence type="ECO:0000256" key="7">
    <source>
        <dbReference type="ARBA" id="ARBA00022840"/>
    </source>
</evidence>
<comment type="function">
    <text evidence="15">Plays a critical role in recombination and DNA repair. Helps process Holliday junction intermediates to mature products by catalyzing branch migration. Has replication fork regression activity, unwinds stalled or blocked replication forks to make a HJ that can be resolved. Has a DNA unwinding activity characteristic of a DNA helicase with 3'-5' polarity.</text>
</comment>
<evidence type="ECO:0000256" key="15">
    <source>
        <dbReference type="RuleBase" id="RU363016"/>
    </source>
</evidence>
<dbReference type="Pfam" id="PF00270">
    <property type="entry name" value="DEAD"/>
    <property type="match status" value="1"/>
</dbReference>
<evidence type="ECO:0000256" key="6">
    <source>
        <dbReference type="ARBA" id="ARBA00022806"/>
    </source>
</evidence>
<dbReference type="InterPro" id="IPR011545">
    <property type="entry name" value="DEAD/DEAH_box_helicase_dom"/>
</dbReference>
<evidence type="ECO:0000256" key="8">
    <source>
        <dbReference type="ARBA" id="ARBA00023125"/>
    </source>
</evidence>
<dbReference type="InterPro" id="IPR045562">
    <property type="entry name" value="RecG_dom3_C"/>
</dbReference>
<dbReference type="Pfam" id="PF00271">
    <property type="entry name" value="Helicase_C"/>
    <property type="match status" value="1"/>
</dbReference>
<name>A0A1E3G4A6_9BACT</name>
<dbReference type="SUPFAM" id="SSF52540">
    <property type="entry name" value="P-loop containing nucleoside triphosphate hydrolases"/>
    <property type="match status" value="2"/>
</dbReference>
<dbReference type="STRING" id="1008305.A4H02_02310"/>
<dbReference type="CDD" id="cd04488">
    <property type="entry name" value="RecG_wedge_OBF"/>
    <property type="match status" value="1"/>
</dbReference>
<dbReference type="Gene3D" id="2.40.50.140">
    <property type="entry name" value="Nucleic acid-binding proteins"/>
    <property type="match status" value="1"/>
</dbReference>
<keyword evidence="4 15" id="KW-0227">DNA damage</keyword>
<comment type="catalytic activity">
    <reaction evidence="12 15">
        <text>Couples ATP hydrolysis with the unwinding of duplex DNA by translocating in the 3'-5' direction.</text>
        <dbReference type="EC" id="5.6.2.4"/>
    </reaction>
</comment>
<dbReference type="InterPro" id="IPR047112">
    <property type="entry name" value="RecG/Mfd"/>
</dbReference>
<sequence>MLLIEEFLDNCYELARKISEENLRALIEYVEESVDRIDDPLLSDPVVQKKIQDFADYITKAKDLPIERGLRRLSNVPGMVERFKNEHLVSDVGCPGADVVRKNPATAIKYAKGVGPSREKLLKKLGIETIWDLVNYFPRDYEDRRKVIPLGYVREDEKVTTKGVIRNVEKVVKGELSIVSALLQDGISQIVLKWFNQDFKELELRQLIGKEVYVTGTAKRGFFGALEMQNPEVMVSDSPERVILPVYSLTENLSQKTLRKIVQDNLDAVCSLEDTIPEEIKRHRKLIDLRKAYVGMHFPKSMYHLKASRTRLAYEELLLFQIALFLSRKTMDNIGGIEKHFSGELARRFIETLPFKLTNAQKRAHEEIRRDLRSPKPMNRLLQGDVGSGKTLVAELAIIDNYEAGYQSAFMVPTSILAIQHYQKLYQHLEELGIKVALLIGSTSQREKENIKFGLKNGSIDVVVGTHALIQEDVHFAKLGLVVIDEQHRFGVKQREELISKGKVVDTLIMTATPIPRTLSLTMYGDLDVSIIDEMPPGRKEVKTFTLRHTRVKDVYEFVRTQVLEKGDQAYIVYPLIEQSDQINAKAAEEMYEKLAKDVFPEIPMGLLHGRMSDYEKSEVMSKFVRGEVKILVSTSVIEVGVDVPNATIMVIENAERFGLAQLHQLRGRVGRGEKQSYCFLIVSEAGEEAWERLQFFASTTDGFKIAEYDLKLRGPGEFFGTRQHGLPEFKVADILRDAQLILMAREDAKRIVENYGDSAIIQKVFELYGDRIKLLDIG</sequence>